<dbReference type="SUPFAM" id="SSF53448">
    <property type="entry name" value="Nucleotide-diphospho-sugar transferases"/>
    <property type="match status" value="1"/>
</dbReference>
<name>A0A1W1D2L1_9ZZZZ</name>
<dbReference type="AlphaFoldDB" id="A0A1W1D2L1"/>
<reference evidence="1" key="1">
    <citation type="submission" date="2016-10" db="EMBL/GenBank/DDBJ databases">
        <authorList>
            <person name="de Groot N.N."/>
        </authorList>
    </citation>
    <scope>NUCLEOTIDE SEQUENCE</scope>
</reference>
<sequence>MRVVGIIQARMGSSRLPLKMLLSLHGKPIIEWVVKRVQKAKLLDDIVVAIPNTPQDDILANYLKKLNVHVFRGSEVDVLARFYFAAKEYKATDIVRICADNPLIDPMAIDDLIAFYQKEKGDYVYNHIPKNNLYPDGFGAEITSFEHLEYMYLYAKEEKYREHCMSYIVDNPQKFHIKTFNPKDKNLHYPNLKFDIDTFEDYAYLANKDFDIDISAKELVKLFRGIDDENS</sequence>
<evidence type="ECO:0000313" key="1">
    <source>
        <dbReference type="EMBL" id="SFV74863.1"/>
    </source>
</evidence>
<dbReference type="InterPro" id="IPR029044">
    <property type="entry name" value="Nucleotide-diphossugar_trans"/>
</dbReference>
<protein>
    <submittedName>
        <fullName evidence="1">Spore coat polysaccharide biosynthesis protein spsF</fullName>
    </submittedName>
</protein>
<dbReference type="Gene3D" id="3.90.550.10">
    <property type="entry name" value="Spore Coat Polysaccharide Biosynthesis Protein SpsA, Chain A"/>
    <property type="match status" value="1"/>
</dbReference>
<dbReference type="GO" id="GO:0005829">
    <property type="term" value="C:cytosol"/>
    <property type="evidence" value="ECO:0007669"/>
    <property type="project" value="TreeGrafter"/>
</dbReference>
<dbReference type="Pfam" id="PF02348">
    <property type="entry name" value="CTP_transf_3"/>
    <property type="match status" value="1"/>
</dbReference>
<proteinExistence type="predicted"/>
<dbReference type="PANTHER" id="PTHR42866:SF1">
    <property type="entry name" value="SPORE COAT POLYSACCHARIDE BIOSYNTHESIS PROTEIN SPSF"/>
    <property type="match status" value="1"/>
</dbReference>
<organism evidence="1">
    <name type="scientific">hydrothermal vent metagenome</name>
    <dbReference type="NCBI Taxonomy" id="652676"/>
    <lineage>
        <taxon>unclassified sequences</taxon>
        <taxon>metagenomes</taxon>
        <taxon>ecological metagenomes</taxon>
    </lineage>
</organism>
<dbReference type="EMBL" id="FPHP01000007">
    <property type="protein sequence ID" value="SFV74863.1"/>
    <property type="molecule type" value="Genomic_DNA"/>
</dbReference>
<dbReference type="PANTHER" id="PTHR42866">
    <property type="entry name" value="3-DEOXY-MANNO-OCTULOSONATE CYTIDYLYLTRANSFERASE"/>
    <property type="match status" value="1"/>
</dbReference>
<gene>
    <name evidence="1" type="ORF">MNB_SM-3-791</name>
</gene>
<accession>A0A1W1D2L1</accession>
<dbReference type="InterPro" id="IPR003329">
    <property type="entry name" value="Cytidylyl_trans"/>
</dbReference>